<protein>
    <submittedName>
        <fullName evidence="1">Uncharacterized protein</fullName>
    </submittedName>
</protein>
<dbReference type="EMBL" id="CM056744">
    <property type="protein sequence ID" value="KAJ8664879.1"/>
    <property type="molecule type" value="Genomic_DNA"/>
</dbReference>
<accession>A0ACC2N3I1</accession>
<sequence>MELATIILVALVCYGIYAYLQRQYRYFLDLGVPYVPPIPFFGNIAPVYLCRKHQNDLIKDLYNYHPENPKYIGVFDFFTPIFVIRDPELAKELLIKNSDNFIDRYQFFENIHGSLFDNNFFTMQGEKWRETRNSLTLAFTLSKMKTMFQPILECDENRRDQILKAATVLKILLARASPMLFKILGVKFSKEDVTNFFTDIVRKSIEMRDKKGIARLDMLQLMMDARGKTSEELQLDLTLMTSQAFIFLLGDKKFHENPEEFNPDRYVGKKLSTNQVDNLGFGIGLRSCIGYRFGVLAVKIMFFHLLAKFTFVPCHKTCKDFKYKPGSFRIVPKNGYWFAVEPRT</sequence>
<evidence type="ECO:0000313" key="1">
    <source>
        <dbReference type="EMBL" id="KAJ8664879.1"/>
    </source>
</evidence>
<comment type="caution">
    <text evidence="1">The sequence shown here is derived from an EMBL/GenBank/DDBJ whole genome shotgun (WGS) entry which is preliminary data.</text>
</comment>
<proteinExistence type="predicted"/>
<keyword evidence="2" id="KW-1185">Reference proteome</keyword>
<organism evidence="1 2">
    <name type="scientific">Eretmocerus hayati</name>
    <dbReference type="NCBI Taxonomy" id="131215"/>
    <lineage>
        <taxon>Eukaryota</taxon>
        <taxon>Metazoa</taxon>
        <taxon>Ecdysozoa</taxon>
        <taxon>Arthropoda</taxon>
        <taxon>Hexapoda</taxon>
        <taxon>Insecta</taxon>
        <taxon>Pterygota</taxon>
        <taxon>Neoptera</taxon>
        <taxon>Endopterygota</taxon>
        <taxon>Hymenoptera</taxon>
        <taxon>Apocrita</taxon>
        <taxon>Proctotrupomorpha</taxon>
        <taxon>Chalcidoidea</taxon>
        <taxon>Aphelinidae</taxon>
        <taxon>Aphelininae</taxon>
        <taxon>Eretmocerus</taxon>
    </lineage>
</organism>
<dbReference type="Proteomes" id="UP001239111">
    <property type="component" value="Chromosome 4"/>
</dbReference>
<reference evidence="1" key="1">
    <citation type="submission" date="2023-04" db="EMBL/GenBank/DDBJ databases">
        <title>A chromosome-level genome assembly of the parasitoid wasp Eretmocerus hayati.</title>
        <authorList>
            <person name="Zhong Y."/>
            <person name="Liu S."/>
            <person name="Liu Y."/>
        </authorList>
    </citation>
    <scope>NUCLEOTIDE SEQUENCE</scope>
    <source>
        <strain evidence="1">ZJU_SS_LIU_2023</strain>
    </source>
</reference>
<name>A0ACC2N3I1_9HYME</name>
<gene>
    <name evidence="1" type="ORF">QAD02_006541</name>
</gene>
<evidence type="ECO:0000313" key="2">
    <source>
        <dbReference type="Proteomes" id="UP001239111"/>
    </source>
</evidence>